<gene>
    <name evidence="2" type="ORF">SPBR_00969</name>
</gene>
<name>A0A0C2IXR4_9PEZI</name>
<sequence>MDTLIDAAMSVRDTSLGTSTEPVDGGAPSGASSDQRTAPPAVPADTTTAVESASEGADRSEKIKKAKKALLLAELREVKGAANVVLMDYEK</sequence>
<dbReference type="RefSeq" id="XP_040617842.1">
    <property type="nucleotide sequence ID" value="XM_040759288.1"/>
</dbReference>
<keyword evidence="3" id="KW-1185">Reference proteome</keyword>
<dbReference type="GeneID" id="63674209"/>
<evidence type="ECO:0000313" key="3">
    <source>
        <dbReference type="Proteomes" id="UP000031575"/>
    </source>
</evidence>
<evidence type="ECO:0000256" key="1">
    <source>
        <dbReference type="SAM" id="MobiDB-lite"/>
    </source>
</evidence>
<feature type="compositionally biased region" description="Low complexity" evidence="1">
    <location>
        <begin position="37"/>
        <end position="50"/>
    </location>
</feature>
<dbReference type="Proteomes" id="UP000031575">
    <property type="component" value="Unassembled WGS sequence"/>
</dbReference>
<dbReference type="VEuPathDB" id="FungiDB:SPBR_00969"/>
<proteinExistence type="predicted"/>
<dbReference type="HOGENOM" id="CLU_2428486_0_0_1"/>
<feature type="compositionally biased region" description="Polar residues" evidence="1">
    <location>
        <begin position="12"/>
        <end position="21"/>
    </location>
</feature>
<reference evidence="2 3" key="1">
    <citation type="journal article" date="2014" name="BMC Genomics">
        <title>Comparative genomics of the major fungal agents of human and animal Sporotrichosis: Sporothrix schenckii and Sporothrix brasiliensis.</title>
        <authorList>
            <person name="Teixeira M.M."/>
            <person name="de Almeida L.G."/>
            <person name="Kubitschek-Barreira P."/>
            <person name="Alves F.L."/>
            <person name="Kioshima E.S."/>
            <person name="Abadio A.K."/>
            <person name="Fernandes L."/>
            <person name="Derengowski L.S."/>
            <person name="Ferreira K.S."/>
            <person name="Souza R.C."/>
            <person name="Ruiz J.C."/>
            <person name="de Andrade N.C."/>
            <person name="Paes H.C."/>
            <person name="Nicola A.M."/>
            <person name="Albuquerque P."/>
            <person name="Gerber A.L."/>
            <person name="Martins V.P."/>
            <person name="Peconick L.D."/>
            <person name="Neto A.V."/>
            <person name="Chaucanez C.B."/>
            <person name="Silva P.A."/>
            <person name="Cunha O.L."/>
            <person name="de Oliveira F.F."/>
            <person name="dos Santos T.C."/>
            <person name="Barros A.L."/>
            <person name="Soares M.A."/>
            <person name="de Oliveira L.M."/>
            <person name="Marini M.M."/>
            <person name="Villalobos-Duno H."/>
            <person name="Cunha M.M."/>
            <person name="de Hoog S."/>
            <person name="da Silveira J.F."/>
            <person name="Henrissat B."/>
            <person name="Nino-Vega G.A."/>
            <person name="Cisalpino P.S."/>
            <person name="Mora-Montes H.M."/>
            <person name="Almeida S.R."/>
            <person name="Stajich J.E."/>
            <person name="Lopes-Bezerra L.M."/>
            <person name="Vasconcelos A.T."/>
            <person name="Felipe M.S."/>
        </authorList>
    </citation>
    <scope>NUCLEOTIDE SEQUENCE [LARGE SCALE GENOMIC DNA]</scope>
    <source>
        <strain evidence="2 3">5110</strain>
    </source>
</reference>
<accession>A0A0C2IXR4</accession>
<dbReference type="EMBL" id="AWTV01000008">
    <property type="protein sequence ID" value="KIH89832.1"/>
    <property type="molecule type" value="Genomic_DNA"/>
</dbReference>
<dbReference type="AlphaFoldDB" id="A0A0C2IXR4"/>
<organism evidence="2 3">
    <name type="scientific">Sporothrix brasiliensis 5110</name>
    <dbReference type="NCBI Taxonomy" id="1398154"/>
    <lineage>
        <taxon>Eukaryota</taxon>
        <taxon>Fungi</taxon>
        <taxon>Dikarya</taxon>
        <taxon>Ascomycota</taxon>
        <taxon>Pezizomycotina</taxon>
        <taxon>Sordariomycetes</taxon>
        <taxon>Sordariomycetidae</taxon>
        <taxon>Ophiostomatales</taxon>
        <taxon>Ophiostomataceae</taxon>
        <taxon>Sporothrix</taxon>
    </lineage>
</organism>
<feature type="region of interest" description="Disordered" evidence="1">
    <location>
        <begin position="1"/>
        <end position="61"/>
    </location>
</feature>
<evidence type="ECO:0000313" key="2">
    <source>
        <dbReference type="EMBL" id="KIH89832.1"/>
    </source>
</evidence>
<protein>
    <submittedName>
        <fullName evidence="2">Uncharacterized protein</fullName>
    </submittedName>
</protein>
<comment type="caution">
    <text evidence="2">The sequence shown here is derived from an EMBL/GenBank/DDBJ whole genome shotgun (WGS) entry which is preliminary data.</text>
</comment>